<dbReference type="Gene3D" id="3.40.50.2000">
    <property type="entry name" value="Glycogen Phosphorylase B"/>
    <property type="match status" value="2"/>
</dbReference>
<evidence type="ECO:0000313" key="5">
    <source>
        <dbReference type="EMBL" id="BBY51895.1"/>
    </source>
</evidence>
<gene>
    <name evidence="5" type="ORF">MARA_53630</name>
</gene>
<dbReference type="InterPro" id="IPR001296">
    <property type="entry name" value="Glyco_trans_1"/>
</dbReference>
<keyword evidence="6" id="KW-1185">Reference proteome</keyword>
<dbReference type="PANTHER" id="PTHR45947">
    <property type="entry name" value="SULFOQUINOVOSYL TRANSFERASE SQD2"/>
    <property type="match status" value="1"/>
</dbReference>
<feature type="domain" description="Glycosyltransferase subfamily 4-like N-terminal" evidence="4">
    <location>
        <begin position="23"/>
        <end position="180"/>
    </location>
</feature>
<dbReference type="KEGG" id="marz:MARA_53630"/>
<dbReference type="GO" id="GO:0008610">
    <property type="term" value="P:lipid biosynthetic process"/>
    <property type="evidence" value="ECO:0007669"/>
    <property type="project" value="UniProtKB-ARBA"/>
</dbReference>
<accession>A0A7I7S7A5</accession>
<dbReference type="GO" id="GO:1901137">
    <property type="term" value="P:carbohydrate derivative biosynthetic process"/>
    <property type="evidence" value="ECO:0007669"/>
    <property type="project" value="UniProtKB-ARBA"/>
</dbReference>
<reference evidence="5 6" key="1">
    <citation type="journal article" date="2019" name="Emerg. Microbes Infect.">
        <title>Comprehensive subspecies identification of 175 nontuberculous mycobacteria species based on 7547 genomic profiles.</title>
        <authorList>
            <person name="Matsumoto Y."/>
            <person name="Kinjo T."/>
            <person name="Motooka D."/>
            <person name="Nabeya D."/>
            <person name="Jung N."/>
            <person name="Uechi K."/>
            <person name="Horii T."/>
            <person name="Iida T."/>
            <person name="Fujita J."/>
            <person name="Nakamura S."/>
        </authorList>
    </citation>
    <scope>NUCLEOTIDE SEQUENCE [LARGE SCALE GENOMIC DNA]</scope>
    <source>
        <strain evidence="5 6">JCM 18538</strain>
    </source>
</reference>
<name>A0A7I7S7A5_9MYCO</name>
<protein>
    <submittedName>
        <fullName evidence="5">Glycosyl transferase family 1</fullName>
    </submittedName>
</protein>
<keyword evidence="2 5" id="KW-0808">Transferase</keyword>
<sequence length="363" mass="39399">MRRPLRIALLASSRYAVRQPFAGGMESFVYEFARALTAEGHHVTLFAAPGSGTDLPCEVLPVHTFEMSEESRREPLTPEWIVHETHAYLSVMLDLGDRLRDAFDIVHNHSLHYLPLAMARSLSTPMLTTLHTPPLPWLEQAVALPQGVASDFVAVSAFTARQWDPINGPVSVIPNGIDLDAWEPGPGGDYAVWSGRLVPEKGTILAIEAARRAGLPLRIAGPVGDRKYFDQYIAPELDDTVSYCGHLRQDELNDLVGGAAVALVTPTWEEPFGLVTAEAMASGTPVAAFARGGIPEILDAGSGRLAAPDDVDALAGAALEAAELPRAAVRAKAEADCNHAVMVQRYLQHYDDMLYRERRQVPA</sequence>
<organism evidence="5 6">
    <name type="scientific">Mycolicibacterium arabiense</name>
    <dbReference type="NCBI Taxonomy" id="1286181"/>
    <lineage>
        <taxon>Bacteria</taxon>
        <taxon>Bacillati</taxon>
        <taxon>Actinomycetota</taxon>
        <taxon>Actinomycetes</taxon>
        <taxon>Mycobacteriales</taxon>
        <taxon>Mycobacteriaceae</taxon>
        <taxon>Mycolicibacterium</taxon>
    </lineage>
</organism>
<keyword evidence="1" id="KW-0328">Glycosyltransferase</keyword>
<dbReference type="Pfam" id="PF00534">
    <property type="entry name" value="Glycos_transf_1"/>
    <property type="match status" value="1"/>
</dbReference>
<evidence type="ECO:0000256" key="2">
    <source>
        <dbReference type="ARBA" id="ARBA00022679"/>
    </source>
</evidence>
<proteinExistence type="predicted"/>
<dbReference type="SUPFAM" id="SSF53756">
    <property type="entry name" value="UDP-Glycosyltransferase/glycogen phosphorylase"/>
    <property type="match status" value="1"/>
</dbReference>
<dbReference type="Pfam" id="PF13439">
    <property type="entry name" value="Glyco_transf_4"/>
    <property type="match status" value="1"/>
</dbReference>
<evidence type="ECO:0000259" key="3">
    <source>
        <dbReference type="Pfam" id="PF00534"/>
    </source>
</evidence>
<dbReference type="Proteomes" id="UP000467428">
    <property type="component" value="Chromosome"/>
</dbReference>
<dbReference type="GO" id="GO:0016757">
    <property type="term" value="F:glycosyltransferase activity"/>
    <property type="evidence" value="ECO:0007669"/>
    <property type="project" value="UniProtKB-KW"/>
</dbReference>
<dbReference type="InterPro" id="IPR050194">
    <property type="entry name" value="Glycosyltransferase_grp1"/>
</dbReference>
<dbReference type="PANTHER" id="PTHR45947:SF3">
    <property type="entry name" value="SULFOQUINOVOSYL TRANSFERASE SQD2"/>
    <property type="match status" value="1"/>
</dbReference>
<dbReference type="AlphaFoldDB" id="A0A7I7S7A5"/>
<dbReference type="InterPro" id="IPR028098">
    <property type="entry name" value="Glyco_trans_4-like_N"/>
</dbReference>
<evidence type="ECO:0000259" key="4">
    <source>
        <dbReference type="Pfam" id="PF13439"/>
    </source>
</evidence>
<evidence type="ECO:0000256" key="1">
    <source>
        <dbReference type="ARBA" id="ARBA00022676"/>
    </source>
</evidence>
<dbReference type="EMBL" id="AP022593">
    <property type="protein sequence ID" value="BBY51895.1"/>
    <property type="molecule type" value="Genomic_DNA"/>
</dbReference>
<geneLocation type="plasmid" evidence="6">
    <name>pjcm18538 dna</name>
</geneLocation>
<dbReference type="GO" id="GO:1903509">
    <property type="term" value="P:liposaccharide metabolic process"/>
    <property type="evidence" value="ECO:0007669"/>
    <property type="project" value="UniProtKB-ARBA"/>
</dbReference>
<dbReference type="RefSeq" id="WP_163923248.1">
    <property type="nucleotide sequence ID" value="NZ_AP022593.1"/>
</dbReference>
<feature type="domain" description="Glycosyl transferase family 1" evidence="3">
    <location>
        <begin position="190"/>
        <end position="332"/>
    </location>
</feature>
<evidence type="ECO:0000313" key="6">
    <source>
        <dbReference type="Proteomes" id="UP000467428"/>
    </source>
</evidence>